<dbReference type="Proteomes" id="UP000315295">
    <property type="component" value="Unassembled WGS sequence"/>
</dbReference>
<dbReference type="AlphaFoldDB" id="A0A540KK53"/>
<organism evidence="1 2">
    <name type="scientific">Malus baccata</name>
    <name type="common">Siberian crab apple</name>
    <name type="synonym">Pyrus baccata</name>
    <dbReference type="NCBI Taxonomy" id="106549"/>
    <lineage>
        <taxon>Eukaryota</taxon>
        <taxon>Viridiplantae</taxon>
        <taxon>Streptophyta</taxon>
        <taxon>Embryophyta</taxon>
        <taxon>Tracheophyta</taxon>
        <taxon>Spermatophyta</taxon>
        <taxon>Magnoliopsida</taxon>
        <taxon>eudicotyledons</taxon>
        <taxon>Gunneridae</taxon>
        <taxon>Pentapetalae</taxon>
        <taxon>rosids</taxon>
        <taxon>fabids</taxon>
        <taxon>Rosales</taxon>
        <taxon>Rosaceae</taxon>
        <taxon>Amygdaloideae</taxon>
        <taxon>Maleae</taxon>
        <taxon>Malus</taxon>
    </lineage>
</organism>
<proteinExistence type="predicted"/>
<evidence type="ECO:0000313" key="2">
    <source>
        <dbReference type="Proteomes" id="UP000315295"/>
    </source>
</evidence>
<protein>
    <submittedName>
        <fullName evidence="1">Uncharacterized protein</fullName>
    </submittedName>
</protein>
<name>A0A540KK53_MALBA</name>
<accession>A0A540KK53</accession>
<comment type="caution">
    <text evidence="1">The sequence shown here is derived from an EMBL/GenBank/DDBJ whole genome shotgun (WGS) entry which is preliminary data.</text>
</comment>
<evidence type="ECO:0000313" key="1">
    <source>
        <dbReference type="EMBL" id="TQD74577.1"/>
    </source>
</evidence>
<keyword evidence="2" id="KW-1185">Reference proteome</keyword>
<dbReference type="EMBL" id="VIEB01001171">
    <property type="protein sequence ID" value="TQD74577.1"/>
    <property type="molecule type" value="Genomic_DNA"/>
</dbReference>
<sequence length="53" mass="5822">MQLPAFDRFGEAASQMPTLFEDDLQSVVQMGFGQIQQESFHGSGASAQMKVEL</sequence>
<gene>
    <name evidence="1" type="ORF">C1H46_039881</name>
</gene>
<dbReference type="STRING" id="106549.A0A540KK53"/>
<reference evidence="1 2" key="1">
    <citation type="journal article" date="2019" name="G3 (Bethesda)">
        <title>Sequencing of a Wild Apple (Malus baccata) Genome Unravels the Differences Between Cultivated and Wild Apple Species Regarding Disease Resistance and Cold Tolerance.</title>
        <authorList>
            <person name="Chen X."/>
        </authorList>
    </citation>
    <scope>NUCLEOTIDE SEQUENCE [LARGE SCALE GENOMIC DNA]</scope>
    <source>
        <strain evidence="2">cv. Shandingzi</strain>
        <tissue evidence="1">Leaves</tissue>
    </source>
</reference>